<dbReference type="AlphaFoldDB" id="A0AAZ3SMA9"/>
<feature type="compositionally biased region" description="Basic and acidic residues" evidence="2">
    <location>
        <begin position="865"/>
        <end position="969"/>
    </location>
</feature>
<feature type="compositionally biased region" description="Basic and acidic residues" evidence="2">
    <location>
        <begin position="841"/>
        <end position="857"/>
    </location>
</feature>
<evidence type="ECO:0000313" key="3">
    <source>
        <dbReference type="Ensembl" id="ENSOTSP00005154133.1"/>
    </source>
</evidence>
<evidence type="ECO:0000256" key="1">
    <source>
        <dbReference type="ARBA" id="ARBA00023054"/>
    </source>
</evidence>
<organism evidence="3 4">
    <name type="scientific">Oncorhynchus tshawytscha</name>
    <name type="common">Chinook salmon</name>
    <name type="synonym">Salmo tshawytscha</name>
    <dbReference type="NCBI Taxonomy" id="74940"/>
    <lineage>
        <taxon>Eukaryota</taxon>
        <taxon>Metazoa</taxon>
        <taxon>Chordata</taxon>
        <taxon>Craniata</taxon>
        <taxon>Vertebrata</taxon>
        <taxon>Euteleostomi</taxon>
        <taxon>Actinopterygii</taxon>
        <taxon>Neopterygii</taxon>
        <taxon>Teleostei</taxon>
        <taxon>Protacanthopterygii</taxon>
        <taxon>Salmoniformes</taxon>
        <taxon>Salmonidae</taxon>
        <taxon>Salmoninae</taxon>
        <taxon>Oncorhynchus</taxon>
    </lineage>
</organism>
<dbReference type="Ensembl" id="ENSOTST00005183765.1">
    <property type="protein sequence ID" value="ENSOTSP00005154133.1"/>
    <property type="gene ID" value="ENSOTSG00005067699.1"/>
</dbReference>
<reference evidence="4" key="1">
    <citation type="journal article" date="2018" name="PLoS ONE">
        <title>Chinook salmon (Oncorhynchus tshawytscha) genome and transcriptome.</title>
        <authorList>
            <person name="Christensen K.A."/>
            <person name="Leong J.S."/>
            <person name="Sakhrani D."/>
            <person name="Biagi C.A."/>
            <person name="Minkley D.R."/>
            <person name="Withler R.E."/>
            <person name="Rondeau E.B."/>
            <person name="Koop B.F."/>
            <person name="Devlin R.H."/>
        </authorList>
    </citation>
    <scope>NUCLEOTIDE SEQUENCE [LARGE SCALE GENOMIC DNA]</scope>
</reference>
<feature type="region of interest" description="Disordered" evidence="2">
    <location>
        <begin position="541"/>
        <end position="1007"/>
    </location>
</feature>
<dbReference type="Proteomes" id="UP000694402">
    <property type="component" value="Unassembled WGS sequence"/>
</dbReference>
<feature type="compositionally biased region" description="Polar residues" evidence="2">
    <location>
        <begin position="240"/>
        <end position="250"/>
    </location>
</feature>
<feature type="compositionally biased region" description="Polar residues" evidence="2">
    <location>
        <begin position="177"/>
        <end position="186"/>
    </location>
</feature>
<dbReference type="PANTHER" id="PTHR28638:SF3">
    <property type="entry name" value="PRE-B-CELL LEUKEMIA TRANSCRIPTION FACTOR-INTERACTING PROTEIN 1 ISOFORM X1"/>
    <property type="match status" value="1"/>
</dbReference>
<feature type="compositionally biased region" description="Basic and acidic residues" evidence="2">
    <location>
        <begin position="515"/>
        <end position="524"/>
    </location>
</feature>
<feature type="compositionally biased region" description="Basic and acidic residues" evidence="2">
    <location>
        <begin position="616"/>
        <end position="761"/>
    </location>
</feature>
<feature type="compositionally biased region" description="Basic and acidic residues" evidence="2">
    <location>
        <begin position="769"/>
        <end position="785"/>
    </location>
</feature>
<proteinExistence type="predicted"/>
<sequence>MLHHSTSEKHCVWYILHTHSYHLRVSINLKVCPLSDTRERLSLARWERRGGTSENALPGWTRGVAHASVKDSSKFRRWVYSINLAESDLHTISINKGTKAFRGAGQSHEGAMSDNSGAANSSSWTVLTAEETVAETLRPVAEGTEHHEDTPSHTAAETPTESRPGEDAVSAEESHSVKLQQETQETQPERAKDYTPVVESLTHDLPFDPAPDSTPALDSTSASVAPPSSLLEVLAPTGLDPNTHSQSRSLPGNPAPPISDPDSFSDSYTHISSSPDLEEPPALLLNTEQVGLVQEAEGYIQDVHHHYEEGLEQEEEESDLSGVRAKTDSHLEVVGEEEEGVSGVRRRRGSLLAALERIGRKEEEEEEEDEFRIPQQREQEETGFSLNKCILGAVILLGLGTIIFSGVFMDLDGEGDYDARELRETEVVGKQEWLNPEVPLPPPVDVDSTDQLNKLAKEDPRIAVLQAQLLAQKEELKVAQKEVEDGGKERKKREEVEKEHGRLKKEMTSLPVLQKENERMKRELESVPVLQKDLETLRATVTELKHSTAKEAASPPVSASVPPPSGQDGDDSQNTAGTIERKVKKPGKGEKTELKEEKTDWNNGGKTDWNNGGKTDWNKGGKTDWNKGGKTDWNKGGKTDWNKGGKTDWNKGGKTDWNKGGKTDYKVEKEWRSGKYDQEKEGKEEKGWKKKEDKKGEWKKDKSSRGDEGKPWKDRGNKMEWKEKSEKKDWKVEKDWKNENPERWSDSKEWKGEKHGKEEKHLRKGGWNEGRDEWKGEKNGKEEKHLRKGSWNEGRDEWKGEKNGKEEKHLRKGSWNEGRDEWKGEKNGKEEKHLRKGGWNEGRDEWKGEKNGKEEKHLRKGGWNEGRDEWKGGEWKNDKDDYKDLGKGWKERGEKREWKGEKDWTKKDRKKDVSKEWKSKDNRRENEWSDGNRKMEGLKEERNGGNWKKDRGNDKYEKDHHHYSKEGQKERRRREKGPPQTHRRPPLEQPDYWSHQRERLQHKPNPQTHCSSVEACAQAEGLLPVTMPEFEALLLGYLVKAERVGVEASKREELSKLTKEFFSDGVFVHDQMSFKDFVEDVDDILEDMVEDEEVEEEMDNFEEEAMNRFSVPGGGEREKWKKDSGRGRV</sequence>
<gene>
    <name evidence="3" type="primary">INTS13</name>
</gene>
<feature type="compositionally biased region" description="Basic and acidic residues" evidence="2">
    <location>
        <begin position="1115"/>
        <end position="1129"/>
    </location>
</feature>
<accession>A0AAZ3SMA9</accession>
<reference evidence="3" key="3">
    <citation type="submission" date="2025-09" db="UniProtKB">
        <authorList>
            <consortium name="Ensembl"/>
        </authorList>
    </citation>
    <scope>IDENTIFICATION</scope>
</reference>
<evidence type="ECO:0000256" key="2">
    <source>
        <dbReference type="SAM" id="MobiDB-lite"/>
    </source>
</evidence>
<feature type="compositionally biased region" description="Basic and acidic residues" evidence="2">
    <location>
        <begin position="587"/>
        <end position="600"/>
    </location>
</feature>
<name>A0AAZ3SMA9_ONCTS</name>
<feature type="region of interest" description="Disordered" evidence="2">
    <location>
        <begin position="1091"/>
        <end position="1129"/>
    </location>
</feature>
<feature type="compositionally biased region" description="Polar residues" evidence="2">
    <location>
        <begin position="152"/>
        <end position="161"/>
    </location>
</feature>
<evidence type="ECO:0000313" key="4">
    <source>
        <dbReference type="Proteomes" id="UP000694402"/>
    </source>
</evidence>
<feature type="compositionally biased region" description="Acidic residues" evidence="2">
    <location>
        <begin position="1091"/>
        <end position="1104"/>
    </location>
</feature>
<dbReference type="PANTHER" id="PTHR28638">
    <property type="entry name" value="CELL CYCLE PROGRESSION PROTEIN 1"/>
    <property type="match status" value="1"/>
</dbReference>
<feature type="compositionally biased region" description="Basic and acidic residues" evidence="2">
    <location>
        <begin position="817"/>
        <end position="833"/>
    </location>
</feature>
<feature type="region of interest" description="Disordered" evidence="2">
    <location>
        <begin position="103"/>
        <end position="124"/>
    </location>
</feature>
<protein>
    <recommendedName>
        <fullName evidence="5">Pre-B-cell leukemia transcription factor-interacting protein 1</fullName>
    </recommendedName>
</protein>
<keyword evidence="1" id="KW-0175">Coiled coil</keyword>
<keyword evidence="4" id="KW-1185">Reference proteome</keyword>
<evidence type="ECO:0008006" key="5">
    <source>
        <dbReference type="Google" id="ProtNLM"/>
    </source>
</evidence>
<feature type="compositionally biased region" description="Basic and acidic residues" evidence="2">
    <location>
        <begin position="481"/>
        <end position="507"/>
    </location>
</feature>
<feature type="compositionally biased region" description="Basic and acidic residues" evidence="2">
    <location>
        <begin position="793"/>
        <end position="809"/>
    </location>
</feature>
<feature type="compositionally biased region" description="Polar residues" evidence="2">
    <location>
        <begin position="113"/>
        <end position="124"/>
    </location>
</feature>
<dbReference type="GeneTree" id="ENSGT00730000111747"/>
<reference evidence="3" key="2">
    <citation type="submission" date="2025-08" db="UniProtKB">
        <authorList>
            <consortium name="Ensembl"/>
        </authorList>
    </citation>
    <scope>IDENTIFICATION</scope>
</reference>
<dbReference type="GO" id="GO:0016020">
    <property type="term" value="C:membrane"/>
    <property type="evidence" value="ECO:0007669"/>
    <property type="project" value="TreeGrafter"/>
</dbReference>
<dbReference type="InterPro" id="IPR051990">
    <property type="entry name" value="CCPG1/PBIP1"/>
</dbReference>
<feature type="compositionally biased region" description="Polar residues" evidence="2">
    <location>
        <begin position="601"/>
        <end position="613"/>
    </location>
</feature>
<feature type="region of interest" description="Disordered" evidence="2">
    <location>
        <begin position="481"/>
        <end position="524"/>
    </location>
</feature>
<feature type="region of interest" description="Disordered" evidence="2">
    <location>
        <begin position="141"/>
        <end position="280"/>
    </location>
</feature>